<dbReference type="InterPro" id="IPR036573">
    <property type="entry name" value="CBM_sf_5/12"/>
</dbReference>
<dbReference type="PANTHER" id="PTHR42976:SF1">
    <property type="entry name" value="GH18 DOMAIN-CONTAINING PROTEIN-RELATED"/>
    <property type="match status" value="1"/>
</dbReference>
<dbReference type="InterPro" id="IPR003610">
    <property type="entry name" value="CBM5/12"/>
</dbReference>
<dbReference type="GO" id="GO:0030246">
    <property type="term" value="F:carbohydrate binding"/>
    <property type="evidence" value="ECO:0007669"/>
    <property type="project" value="InterPro"/>
</dbReference>
<keyword evidence="2" id="KW-1133">Transmembrane helix</keyword>
<dbReference type="InterPro" id="IPR052750">
    <property type="entry name" value="GH18_Chitinase"/>
</dbReference>
<dbReference type="OrthoDB" id="99456at2"/>
<protein>
    <submittedName>
        <fullName evidence="4">Glycosyl hydrolase family 18</fullName>
    </submittedName>
</protein>
<keyword evidence="2" id="KW-0472">Membrane</keyword>
<dbReference type="Pfam" id="PF02839">
    <property type="entry name" value="CBM_5_12"/>
    <property type="match status" value="1"/>
</dbReference>
<comment type="caution">
    <text evidence="4">The sequence shown here is derived from an EMBL/GenBank/DDBJ whole genome shotgun (WGS) entry which is preliminary data.</text>
</comment>
<dbReference type="CDD" id="cd12215">
    <property type="entry name" value="ChiC_BD"/>
    <property type="match status" value="2"/>
</dbReference>
<keyword evidence="5" id="KW-1185">Reference proteome</keyword>
<dbReference type="Gene3D" id="2.10.10.20">
    <property type="entry name" value="Carbohydrate-binding module superfamily 5/12"/>
    <property type="match status" value="2"/>
</dbReference>
<dbReference type="Proteomes" id="UP000433493">
    <property type="component" value="Unassembled WGS sequence"/>
</dbReference>
<feature type="domain" description="Chitin-binding type-3" evidence="3">
    <location>
        <begin position="461"/>
        <end position="509"/>
    </location>
</feature>
<evidence type="ECO:0000313" key="4">
    <source>
        <dbReference type="EMBL" id="KAB1640998.1"/>
    </source>
</evidence>
<name>A0A7J5B7T3_9MICO</name>
<feature type="domain" description="Chitin-binding type-3" evidence="3">
    <location>
        <begin position="392"/>
        <end position="441"/>
    </location>
</feature>
<dbReference type="AlphaFoldDB" id="A0A7J5B7T3"/>
<dbReference type="RefSeq" id="WP_158053343.1">
    <property type="nucleotide sequence ID" value="NZ_WBKB01000011.1"/>
</dbReference>
<organism evidence="4 5">
    <name type="scientific">Gulosibacter chungangensis</name>
    <dbReference type="NCBI Taxonomy" id="979746"/>
    <lineage>
        <taxon>Bacteria</taxon>
        <taxon>Bacillati</taxon>
        <taxon>Actinomycetota</taxon>
        <taxon>Actinomycetes</taxon>
        <taxon>Micrococcales</taxon>
        <taxon>Microbacteriaceae</taxon>
        <taxon>Gulosibacter</taxon>
    </lineage>
</organism>
<keyword evidence="1 4" id="KW-0378">Hydrolase</keyword>
<feature type="transmembrane region" description="Helical" evidence="2">
    <location>
        <begin position="21"/>
        <end position="42"/>
    </location>
</feature>
<accession>A0A7J5B7T3</accession>
<dbReference type="CDD" id="cd06543">
    <property type="entry name" value="GH18_PF-ChiA-like"/>
    <property type="match status" value="1"/>
</dbReference>
<gene>
    <name evidence="4" type="ORF">F8O05_13890</name>
</gene>
<evidence type="ECO:0000313" key="5">
    <source>
        <dbReference type="Proteomes" id="UP000433493"/>
    </source>
</evidence>
<dbReference type="GO" id="GO:0004553">
    <property type="term" value="F:hydrolase activity, hydrolyzing O-glycosyl compounds"/>
    <property type="evidence" value="ECO:0007669"/>
    <property type="project" value="InterPro"/>
</dbReference>
<dbReference type="SUPFAM" id="SSF51055">
    <property type="entry name" value="Carbohydrate binding domain"/>
    <property type="match status" value="2"/>
</dbReference>
<dbReference type="SMART" id="SM00495">
    <property type="entry name" value="ChtBD3"/>
    <property type="match status" value="2"/>
</dbReference>
<dbReference type="EMBL" id="WBKB01000011">
    <property type="protein sequence ID" value="KAB1640998.1"/>
    <property type="molecule type" value="Genomic_DNA"/>
</dbReference>
<evidence type="ECO:0000259" key="3">
    <source>
        <dbReference type="SMART" id="SM00495"/>
    </source>
</evidence>
<evidence type="ECO:0000256" key="2">
    <source>
        <dbReference type="SAM" id="Phobius"/>
    </source>
</evidence>
<reference evidence="4 5" key="1">
    <citation type="submission" date="2019-09" db="EMBL/GenBank/DDBJ databases">
        <title>Phylogeny of genus Pseudoclavibacter and closely related genus.</title>
        <authorList>
            <person name="Li Y."/>
        </authorList>
    </citation>
    <scope>NUCLEOTIDE SEQUENCE [LARGE SCALE GENOMIC DNA]</scope>
    <source>
        <strain evidence="4 5">KCTC 13959</strain>
    </source>
</reference>
<dbReference type="PANTHER" id="PTHR42976">
    <property type="entry name" value="BIFUNCTIONAL CHITINASE/LYSOZYME-RELATED"/>
    <property type="match status" value="1"/>
</dbReference>
<keyword evidence="2" id="KW-0812">Transmembrane</keyword>
<dbReference type="InterPro" id="IPR017853">
    <property type="entry name" value="GH"/>
</dbReference>
<evidence type="ECO:0000256" key="1">
    <source>
        <dbReference type="ARBA" id="ARBA00022801"/>
    </source>
</evidence>
<dbReference type="SUPFAM" id="SSF51445">
    <property type="entry name" value="(Trans)glycosidases"/>
    <property type="match status" value="1"/>
</dbReference>
<dbReference type="GO" id="GO:0005576">
    <property type="term" value="C:extracellular region"/>
    <property type="evidence" value="ECO:0007669"/>
    <property type="project" value="InterPro"/>
</dbReference>
<proteinExistence type="predicted"/>
<sequence length="510" mass="54137">MSKNPQTPGRHEGQRLSPWRVSVGVLVCLAVIFGIAAVPWYISEHAPTSSTSAGPRWYGGYFDVTAASVTENPVVDSEAPGAVVLAFVVAASPTTCSPSWGAAYSLSDAGSQLDLDRRVDTMRRDGAHVAVSFGGAINTELASACSSVDDLVSAYRAVLDRYNVTTIDLDLEGTNLTDVAAGERRAQALAILQQERLDAGQELDVWVTLPTAMAGLTEQGVAAVRQLLDGGVNLTGVNAMVMNYGTGLGDLSMADASIEGLEAVHDQLASLYAERRIALPPGGAWALMGATPMIGQNDIREEVFTLADAQTLSVFAQERELARMSMWSINRDRECGPNYPDLTVVSDACSGVPQSVTFASVLAAGFDEAPADTATLAPVATPVPDDPATSPYPIWSPDRAYSAGVKVVWHGYIYVAKWWVTGAPEPDDPTLAAEQTAWTLVGAVMADDEPYALPTVAAGTYPSWDSAVLYEKGDRVVVDGVPFEAKWWNEGEDPVEGITDHDRSPWAVVG</sequence>
<dbReference type="GO" id="GO:0005975">
    <property type="term" value="P:carbohydrate metabolic process"/>
    <property type="evidence" value="ECO:0007669"/>
    <property type="project" value="InterPro"/>
</dbReference>
<dbReference type="Gene3D" id="3.20.20.80">
    <property type="entry name" value="Glycosidases"/>
    <property type="match status" value="1"/>
</dbReference>